<dbReference type="OrthoDB" id="101857at2"/>
<protein>
    <submittedName>
        <fullName evidence="1">Uncharacterized protein</fullName>
    </submittedName>
</protein>
<dbReference type="Proteomes" id="UP000463961">
    <property type="component" value="Chromosome"/>
</dbReference>
<dbReference type="CDD" id="cd02440">
    <property type="entry name" value="AdoMet_MTases"/>
    <property type="match status" value="1"/>
</dbReference>
<dbReference type="PANTHER" id="PTHR43464">
    <property type="entry name" value="METHYLTRANSFERASE"/>
    <property type="match status" value="1"/>
</dbReference>
<name>A0A679IB24_9RHOO</name>
<dbReference type="EMBL" id="AP022345">
    <property type="protein sequence ID" value="BBU67911.1"/>
    <property type="molecule type" value="Genomic_DNA"/>
</dbReference>
<dbReference type="Pfam" id="PF13649">
    <property type="entry name" value="Methyltransf_25"/>
    <property type="match status" value="1"/>
</dbReference>
<gene>
    <name evidence="1" type="ORF">ICHIAU1_01940</name>
</gene>
<dbReference type="Gene3D" id="3.40.50.150">
    <property type="entry name" value="Vaccinia Virus protein VP39"/>
    <property type="match status" value="1"/>
</dbReference>
<reference evidence="2" key="1">
    <citation type="submission" date="2020-01" db="EMBL/GenBank/DDBJ databases">
        <title>Phosphoaccumulans saitamaens gen. nov., sp. nov., a polyphosphate accumulating bacterium isolated from surface river water.</title>
        <authorList>
            <person name="Watanabe K."/>
            <person name="Suda W."/>
        </authorList>
    </citation>
    <scope>NUCLEOTIDE SEQUENCE [LARGE SCALE GENOMIC DNA]</scope>
    <source>
        <strain evidence="2">ICHIAU1</strain>
    </source>
</reference>
<evidence type="ECO:0000313" key="1">
    <source>
        <dbReference type="EMBL" id="BBU67911.1"/>
    </source>
</evidence>
<dbReference type="PANTHER" id="PTHR43464:SF94">
    <property type="entry name" value="MALONYL-[ACYL-CARRIER PROTEIN] O-METHYLTRANSFERASE"/>
    <property type="match status" value="1"/>
</dbReference>
<organism evidence="1 2">
    <name type="scientific">Fluviibacter phosphoraccumulans</name>
    <dbReference type="NCBI Taxonomy" id="1751046"/>
    <lineage>
        <taxon>Bacteria</taxon>
        <taxon>Pseudomonadati</taxon>
        <taxon>Pseudomonadota</taxon>
        <taxon>Betaproteobacteria</taxon>
        <taxon>Rhodocyclales</taxon>
        <taxon>Fluviibacteraceae</taxon>
        <taxon>Fluviibacter</taxon>
    </lineage>
</organism>
<dbReference type="RefSeq" id="WP_162049130.1">
    <property type="nucleotide sequence ID" value="NZ_AP019011.1"/>
</dbReference>
<keyword evidence="2" id="KW-1185">Reference proteome</keyword>
<dbReference type="InterPro" id="IPR029063">
    <property type="entry name" value="SAM-dependent_MTases_sf"/>
</dbReference>
<dbReference type="AlphaFoldDB" id="A0A679IB24"/>
<evidence type="ECO:0000313" key="2">
    <source>
        <dbReference type="Proteomes" id="UP000463961"/>
    </source>
</evidence>
<proteinExistence type="predicted"/>
<sequence>MTYDAPLDIAAHLIKTHQYAQAESAIISLIQNNHGASNAWQLLAHLSVHLNKHSQGLFAAWQANSLAESVEMQSVFAHCLSRVAITAHDAQLQSAVARAVAETWGPPAELAEQACKLLKHDPLIQPYLNVATDKPLTETEIQALNDHALLNPLLQSAPICDLALERFLTRVRKTLLLNPALAERAAQLTASLAQQCFINEYIYPVSAEENTARHALTPAETLLIEACYQPLYQSAAAASWQNTAKPDNDPLQAVFTQQITEPQEEAKLAAAMPAFTPINDQVSQAVQAMYEESPYPRWVRIPKHSSPQPLNDFLSNAFPLSGFTPLDTPAPLQVLIAGGGTGQHPIHTARRFTDTQIQVIDLSRHSLAYAQRKTRALGLNNLQFAQADILQIGQLNQRFDLIESVGVLHHMASPWAGWEALLSRLKPNGLMKLGFYSQIARQDINQLRNFIKAQGFANDPDAIRACRQHLIEHSQAQHVEDIFLMRDFYSTSACRDLLFHVQEHQMTLPEISTFLQDHGLRFIGFETDAQTLIRYRQAFPDDPAATNLANWHQYEQQHPKTFISMYQFWVQKTA</sequence>
<dbReference type="GO" id="GO:0008168">
    <property type="term" value="F:methyltransferase activity"/>
    <property type="evidence" value="ECO:0007669"/>
    <property type="project" value="TreeGrafter"/>
</dbReference>
<dbReference type="InterPro" id="IPR041698">
    <property type="entry name" value="Methyltransf_25"/>
</dbReference>
<accession>A0A679IB24</accession>
<dbReference type="SUPFAM" id="SSF53335">
    <property type="entry name" value="S-adenosyl-L-methionine-dependent methyltransferases"/>
    <property type="match status" value="1"/>
</dbReference>